<reference evidence="1 2" key="1">
    <citation type="submission" date="2014-09" db="EMBL/GenBank/DDBJ databases">
        <title>Vibrio maritimus JCM 19240. (C210) whole genome shotgun sequence.</title>
        <authorList>
            <person name="Sawabe T."/>
            <person name="Meirelles P."/>
            <person name="Nakanishi M."/>
            <person name="Sayaka M."/>
            <person name="Hattori M."/>
            <person name="Ohkuma M."/>
        </authorList>
    </citation>
    <scope>NUCLEOTIDE SEQUENCE [LARGE SCALE GENOMIC DNA]</scope>
    <source>
        <strain evidence="1 2">JCM 19240</strain>
    </source>
</reference>
<name>A0A090T7K7_9VIBR</name>
<dbReference type="AlphaFoldDB" id="A0A090T7K7"/>
<accession>A0A090T7K7</accession>
<gene>
    <name evidence="1" type="ORF">JCM19240_4885</name>
</gene>
<organism evidence="1 2">
    <name type="scientific">Vibrio maritimus</name>
    <dbReference type="NCBI Taxonomy" id="990268"/>
    <lineage>
        <taxon>Bacteria</taxon>
        <taxon>Pseudomonadati</taxon>
        <taxon>Pseudomonadota</taxon>
        <taxon>Gammaproteobacteria</taxon>
        <taxon>Vibrionales</taxon>
        <taxon>Vibrionaceae</taxon>
        <taxon>Vibrio</taxon>
    </lineage>
</organism>
<protein>
    <submittedName>
        <fullName evidence="1">Uncharacterized protein</fullName>
    </submittedName>
</protein>
<proteinExistence type="predicted"/>
<dbReference type="Proteomes" id="UP000029224">
    <property type="component" value="Unassembled WGS sequence"/>
</dbReference>
<sequence length="53" mass="5920">MTVGEQLLRNHVLWRFTGRSKGKIKIVSDQVETSVAALNIKGYSRMLGTKSLT</sequence>
<keyword evidence="2" id="KW-1185">Reference proteome</keyword>
<evidence type="ECO:0000313" key="2">
    <source>
        <dbReference type="Proteomes" id="UP000029224"/>
    </source>
</evidence>
<reference evidence="1 2" key="2">
    <citation type="submission" date="2014-09" db="EMBL/GenBank/DDBJ databases">
        <authorList>
            <consortium name="NBRP consortium"/>
            <person name="Sawabe T."/>
            <person name="Meirelles P."/>
            <person name="Nakanishi M."/>
            <person name="Sayaka M."/>
            <person name="Hattori M."/>
            <person name="Ohkuma M."/>
        </authorList>
    </citation>
    <scope>NUCLEOTIDE SEQUENCE [LARGE SCALE GENOMIC DNA]</scope>
    <source>
        <strain evidence="1 2">JCM 19240</strain>
    </source>
</reference>
<comment type="caution">
    <text evidence="1">The sequence shown here is derived from an EMBL/GenBank/DDBJ whole genome shotgun (WGS) entry which is preliminary data.</text>
</comment>
<evidence type="ECO:0000313" key="1">
    <source>
        <dbReference type="EMBL" id="GAL35950.1"/>
    </source>
</evidence>
<dbReference type="EMBL" id="BBMT01000008">
    <property type="protein sequence ID" value="GAL35950.1"/>
    <property type="molecule type" value="Genomic_DNA"/>
</dbReference>